<feature type="region of interest" description="Disordered" evidence="1">
    <location>
        <begin position="151"/>
        <end position="177"/>
    </location>
</feature>
<accession>A0ABR1KLC1</accession>
<feature type="compositionally biased region" description="Acidic residues" evidence="1">
    <location>
        <begin position="32"/>
        <end position="46"/>
    </location>
</feature>
<comment type="caution">
    <text evidence="2">The sequence shown here is derived from an EMBL/GenBank/DDBJ whole genome shotgun (WGS) entry which is preliminary data.</text>
</comment>
<dbReference type="Proteomes" id="UP001363622">
    <property type="component" value="Unassembled WGS sequence"/>
</dbReference>
<evidence type="ECO:0000313" key="2">
    <source>
        <dbReference type="EMBL" id="KAK7517303.1"/>
    </source>
</evidence>
<feature type="compositionally biased region" description="Basic and acidic residues" evidence="1">
    <location>
        <begin position="47"/>
        <end position="60"/>
    </location>
</feature>
<sequence>MADRYNLRKRTKKTEPGALKEKRIAVTPEPSPESESEAAEEADEPEEQHSEAHSEARETSQPEEQSEEEPEHETGHESPQAVAPQPDPPAQLPPLPEYTFVPRRRIAGDPALLQGVARSKSPLRHRNMELGFQKHRGHPTDASIMMTNFSVIVGSPDPSDDGDDDDNSSDHDHSSDGYFSLGFGHDSDIAVSDFDYETVHEQGTQGVSCFEDDDYENEGYGMYRGGLSDVDALPDQNKRLMTGRGKFETFPTNIDPLVDSYFFYLAQSLRSLADQVFMDERNLKNLPENNRAAFVHHGVFVMASMGLQTVSGILEGTLAQLPRSPNRRQSNAFLELYNAERQRMDRARRYQPCVYVQYFGTSDCKGLPEEILRRILKLMAHYVTDAAYARRVDNAIHALDPSTHEAWETGYRRYTRQMRGRHTALQTFVDRVQLRIEDNRAPNRPLSEFGFTNNARRRLEDHAMHRNSNFILNLLEAICKVEYPHHGFRTFRYVVHKCWAPQQGWVGEILLNRIGLGYIDTGFGMSYHPAGRSTQSAGSTAAKSYEDWTKHALEWTPVRKSLDHELRIAKSEMERTIHDQRNAKEVNMIIVASEAFSTHVGQIQASRTDQNVILGQQPTHNARPLFDRGRPPLISNLVGSPNPVAPVEPPSHGVSRSLNPDDDIHTMTVAILHRVPHQALPQVDQVLVQAAILHRVPHQVAILPQALPQALPQVDQALADAAILQQALPQAFPQVDQVLAQATILHHSLHRAKVVPGVLALVPEAVLHRIEASS</sequence>
<name>A0ABR1KLC1_9PEZI</name>
<gene>
    <name evidence="2" type="ORF">IWZ03DRAFT_359428</name>
</gene>
<reference evidence="2 3" key="1">
    <citation type="submission" date="2024-04" db="EMBL/GenBank/DDBJ databases">
        <title>Phyllosticta paracitricarpa is synonymous to the EU quarantine fungus P. citricarpa based on phylogenomic analyses.</title>
        <authorList>
            <consortium name="Lawrence Berkeley National Laboratory"/>
            <person name="Van Ingen-Buijs V.A."/>
            <person name="Van Westerhoven A.C."/>
            <person name="Haridas S."/>
            <person name="Skiadas P."/>
            <person name="Martin F."/>
            <person name="Groenewald J.Z."/>
            <person name="Crous P.W."/>
            <person name="Seidl M.F."/>
        </authorList>
    </citation>
    <scope>NUCLEOTIDE SEQUENCE [LARGE SCALE GENOMIC DNA]</scope>
    <source>
        <strain evidence="2 3">CBS 123371</strain>
    </source>
</reference>
<organism evidence="2 3">
    <name type="scientific">Phyllosticta citriasiana</name>
    <dbReference type="NCBI Taxonomy" id="595635"/>
    <lineage>
        <taxon>Eukaryota</taxon>
        <taxon>Fungi</taxon>
        <taxon>Dikarya</taxon>
        <taxon>Ascomycota</taxon>
        <taxon>Pezizomycotina</taxon>
        <taxon>Dothideomycetes</taxon>
        <taxon>Dothideomycetes incertae sedis</taxon>
        <taxon>Botryosphaeriales</taxon>
        <taxon>Phyllostictaceae</taxon>
        <taxon>Phyllosticta</taxon>
    </lineage>
</organism>
<protein>
    <submittedName>
        <fullName evidence="2">Uncharacterized protein</fullName>
    </submittedName>
</protein>
<feature type="compositionally biased region" description="Acidic residues" evidence="1">
    <location>
        <begin position="158"/>
        <end position="167"/>
    </location>
</feature>
<evidence type="ECO:0000313" key="3">
    <source>
        <dbReference type="Proteomes" id="UP001363622"/>
    </source>
</evidence>
<keyword evidence="3" id="KW-1185">Reference proteome</keyword>
<feature type="compositionally biased region" description="Pro residues" evidence="1">
    <location>
        <begin position="85"/>
        <end position="96"/>
    </location>
</feature>
<feature type="compositionally biased region" description="Basic and acidic residues" evidence="1">
    <location>
        <begin position="13"/>
        <end position="24"/>
    </location>
</feature>
<feature type="region of interest" description="Disordered" evidence="1">
    <location>
        <begin position="1"/>
        <end position="96"/>
    </location>
</feature>
<evidence type="ECO:0000256" key="1">
    <source>
        <dbReference type="SAM" id="MobiDB-lite"/>
    </source>
</evidence>
<dbReference type="EMBL" id="JBBPHU010000005">
    <property type="protein sequence ID" value="KAK7517303.1"/>
    <property type="molecule type" value="Genomic_DNA"/>
</dbReference>
<proteinExistence type="predicted"/>